<dbReference type="PANTHER" id="PTHR43085:SF57">
    <property type="entry name" value="CARBOHYDRATE KINASE PFKB DOMAIN-CONTAINING PROTEIN"/>
    <property type="match status" value="1"/>
</dbReference>
<dbReference type="RefSeq" id="WP_110342940.1">
    <property type="nucleotide sequence ID" value="NZ_MASU01000015.1"/>
</dbReference>
<dbReference type="PANTHER" id="PTHR43085">
    <property type="entry name" value="HEXOKINASE FAMILY MEMBER"/>
    <property type="match status" value="1"/>
</dbReference>
<evidence type="ECO:0000256" key="2">
    <source>
        <dbReference type="ARBA" id="ARBA00022679"/>
    </source>
</evidence>
<dbReference type="Pfam" id="PF00294">
    <property type="entry name" value="PfkB"/>
    <property type="match status" value="1"/>
</dbReference>
<dbReference type="InterPro" id="IPR002139">
    <property type="entry name" value="Ribo/fructo_kinase"/>
</dbReference>
<dbReference type="Proteomes" id="UP000247892">
    <property type="component" value="Unassembled WGS sequence"/>
</dbReference>
<evidence type="ECO:0000259" key="4">
    <source>
        <dbReference type="Pfam" id="PF00294"/>
    </source>
</evidence>
<dbReference type="SUPFAM" id="SSF53613">
    <property type="entry name" value="Ribokinase-like"/>
    <property type="match status" value="1"/>
</dbReference>
<dbReference type="CDD" id="cd01166">
    <property type="entry name" value="KdgK"/>
    <property type="match status" value="1"/>
</dbReference>
<dbReference type="OrthoDB" id="9808601at2"/>
<dbReference type="InterPro" id="IPR011611">
    <property type="entry name" value="PfkB_dom"/>
</dbReference>
<evidence type="ECO:0000313" key="5">
    <source>
        <dbReference type="EMBL" id="PXY21509.1"/>
    </source>
</evidence>
<dbReference type="EMBL" id="MASU01000015">
    <property type="protein sequence ID" value="PXY21509.1"/>
    <property type="molecule type" value="Genomic_DNA"/>
</dbReference>
<evidence type="ECO:0000313" key="6">
    <source>
        <dbReference type="Proteomes" id="UP000247892"/>
    </source>
</evidence>
<sequence length="316" mass="32953">MTGGLVTFGETMALFTPPTVGRLRHAGSLMLGIGGAESNVAIGVARLGLPAAWFGRVGADELGETVLTRIRGEGVDVDAAVRDSEVPTSLMIKERPQPGIARVTYYRQDGPGARLRPSDVDESVLRGAQILHLTGITPALSDSACETVRASVELARTLGVLVSLDVNYRAALWPAERATPVLRELVRHCDVLFAGDDEAELLGVTGAPEVQARRLAGLGPREVVIKLGARGAVGWVDGAPVAVDALPVEAIDAVGAGDAFVAGYLAELMSGEPVTERLATAAACGACAVSVPGDWEGFPHRDELSLLTSRHGTVIR</sequence>
<dbReference type="Gene3D" id="3.40.1190.20">
    <property type="match status" value="1"/>
</dbReference>
<dbReference type="InterPro" id="IPR050306">
    <property type="entry name" value="PfkB_Carbo_kinase"/>
</dbReference>
<organism evidence="5 6">
    <name type="scientific">Prauserella flavalba</name>
    <dbReference type="NCBI Taxonomy" id="1477506"/>
    <lineage>
        <taxon>Bacteria</taxon>
        <taxon>Bacillati</taxon>
        <taxon>Actinomycetota</taxon>
        <taxon>Actinomycetes</taxon>
        <taxon>Pseudonocardiales</taxon>
        <taxon>Pseudonocardiaceae</taxon>
        <taxon>Prauserella</taxon>
    </lineage>
</organism>
<keyword evidence="2" id="KW-0808">Transferase</keyword>
<accession>A0A318LIP2</accession>
<protein>
    <submittedName>
        <fullName evidence="5">Sugar kinase</fullName>
    </submittedName>
</protein>
<keyword evidence="3 5" id="KW-0418">Kinase</keyword>
<proteinExistence type="inferred from homology"/>
<dbReference type="AlphaFoldDB" id="A0A318LIP2"/>
<reference evidence="5 6" key="1">
    <citation type="submission" date="2016-07" db="EMBL/GenBank/DDBJ databases">
        <title>Draft genome sequence of Prauserella sp. YIM 121212, isolated from alkaline soil.</title>
        <authorList>
            <person name="Ruckert C."/>
            <person name="Albersmeier A."/>
            <person name="Jiang C.-L."/>
            <person name="Jiang Y."/>
            <person name="Kalinowski J."/>
            <person name="Schneider O."/>
            <person name="Winkler A."/>
            <person name="Zotchev S.B."/>
        </authorList>
    </citation>
    <scope>NUCLEOTIDE SEQUENCE [LARGE SCALE GENOMIC DNA]</scope>
    <source>
        <strain evidence="5 6">YIM 121212</strain>
    </source>
</reference>
<dbReference type="PRINTS" id="PR00990">
    <property type="entry name" value="RIBOKINASE"/>
</dbReference>
<evidence type="ECO:0000256" key="1">
    <source>
        <dbReference type="ARBA" id="ARBA00010688"/>
    </source>
</evidence>
<comment type="caution">
    <text evidence="5">The sequence shown here is derived from an EMBL/GenBank/DDBJ whole genome shotgun (WGS) entry which is preliminary data.</text>
</comment>
<dbReference type="GO" id="GO:0016301">
    <property type="term" value="F:kinase activity"/>
    <property type="evidence" value="ECO:0007669"/>
    <property type="project" value="UniProtKB-KW"/>
</dbReference>
<comment type="similarity">
    <text evidence="1">Belongs to the carbohydrate kinase PfkB family.</text>
</comment>
<keyword evidence="6" id="KW-1185">Reference proteome</keyword>
<dbReference type="InterPro" id="IPR029056">
    <property type="entry name" value="Ribokinase-like"/>
</dbReference>
<name>A0A318LIP2_9PSEU</name>
<gene>
    <name evidence="5" type="ORF">BA062_31875</name>
</gene>
<evidence type="ECO:0000256" key="3">
    <source>
        <dbReference type="ARBA" id="ARBA00022777"/>
    </source>
</evidence>
<feature type="domain" description="Carbohydrate kinase PfkB" evidence="4">
    <location>
        <begin position="5"/>
        <end position="296"/>
    </location>
</feature>